<dbReference type="EMBL" id="KI912118">
    <property type="protein sequence ID" value="ETS75366.1"/>
    <property type="molecule type" value="Genomic_DNA"/>
</dbReference>
<sequence length="82" mass="9361">MRDIYKYCRHCLVWLGGIKEHVSVEDAERGWEVLTYVSAAGKAGNYRDSIAVAMSSGQEAFHHAVKALWTSAGQRHPWWDRI</sequence>
<dbReference type="AlphaFoldDB" id="W3WRC0"/>
<reference evidence="2" key="1">
    <citation type="journal article" date="2015" name="BMC Genomics">
        <title>Genomic and transcriptomic analysis of the endophytic fungus Pestalotiopsis fici reveals its lifestyle and high potential for synthesis of natural products.</title>
        <authorList>
            <person name="Wang X."/>
            <person name="Zhang X."/>
            <person name="Liu L."/>
            <person name="Xiang M."/>
            <person name="Wang W."/>
            <person name="Sun X."/>
            <person name="Che Y."/>
            <person name="Guo L."/>
            <person name="Liu G."/>
            <person name="Guo L."/>
            <person name="Wang C."/>
            <person name="Yin W.B."/>
            <person name="Stadler M."/>
            <person name="Zhang X."/>
            <person name="Liu X."/>
        </authorList>
    </citation>
    <scope>NUCLEOTIDE SEQUENCE [LARGE SCALE GENOMIC DNA]</scope>
    <source>
        <strain evidence="2">W106-1 / CGMCC3.15140</strain>
    </source>
</reference>
<organism evidence="1 2">
    <name type="scientific">Pestalotiopsis fici (strain W106-1 / CGMCC3.15140)</name>
    <dbReference type="NCBI Taxonomy" id="1229662"/>
    <lineage>
        <taxon>Eukaryota</taxon>
        <taxon>Fungi</taxon>
        <taxon>Dikarya</taxon>
        <taxon>Ascomycota</taxon>
        <taxon>Pezizomycotina</taxon>
        <taxon>Sordariomycetes</taxon>
        <taxon>Xylariomycetidae</taxon>
        <taxon>Amphisphaeriales</taxon>
        <taxon>Sporocadaceae</taxon>
        <taxon>Pestalotiopsis</taxon>
    </lineage>
</organism>
<dbReference type="Proteomes" id="UP000030651">
    <property type="component" value="Unassembled WGS sequence"/>
</dbReference>
<dbReference type="KEGG" id="pfy:PFICI_12310"/>
<keyword evidence="2" id="KW-1185">Reference proteome</keyword>
<dbReference type="HOGENOM" id="CLU_2559017_0_0_1"/>
<dbReference type="RefSeq" id="XP_007839082.1">
    <property type="nucleotide sequence ID" value="XM_007840891.1"/>
</dbReference>
<dbReference type="InParanoid" id="W3WRC0"/>
<dbReference type="GeneID" id="19277323"/>
<accession>W3WRC0</accession>
<gene>
    <name evidence="1" type="ORF">PFICI_12310</name>
</gene>
<proteinExistence type="predicted"/>
<name>W3WRC0_PESFW</name>
<evidence type="ECO:0000313" key="2">
    <source>
        <dbReference type="Proteomes" id="UP000030651"/>
    </source>
</evidence>
<protein>
    <submittedName>
        <fullName evidence="1">Uncharacterized protein</fullName>
    </submittedName>
</protein>
<evidence type="ECO:0000313" key="1">
    <source>
        <dbReference type="EMBL" id="ETS75366.1"/>
    </source>
</evidence>